<comment type="caution">
    <text evidence="2">The sequence shown here is derived from an EMBL/GenBank/DDBJ whole genome shotgun (WGS) entry which is preliminary data.</text>
</comment>
<dbReference type="Proteomes" id="UP001189429">
    <property type="component" value="Unassembled WGS sequence"/>
</dbReference>
<feature type="non-terminal residue" evidence="2">
    <location>
        <position position="194"/>
    </location>
</feature>
<dbReference type="EMBL" id="CAUYUJ010020456">
    <property type="protein sequence ID" value="CAK0898294.1"/>
    <property type="molecule type" value="Genomic_DNA"/>
</dbReference>
<keyword evidence="3" id="KW-1185">Reference proteome</keyword>
<feature type="compositionally biased region" description="Polar residues" evidence="1">
    <location>
        <begin position="141"/>
        <end position="152"/>
    </location>
</feature>
<gene>
    <name evidence="2" type="ORF">PCOR1329_LOCUS76199</name>
</gene>
<evidence type="ECO:0000313" key="2">
    <source>
        <dbReference type="EMBL" id="CAK0898294.1"/>
    </source>
</evidence>
<evidence type="ECO:0000313" key="3">
    <source>
        <dbReference type="Proteomes" id="UP001189429"/>
    </source>
</evidence>
<proteinExistence type="predicted"/>
<evidence type="ECO:0000256" key="1">
    <source>
        <dbReference type="SAM" id="MobiDB-lite"/>
    </source>
</evidence>
<sequence>ATVDEGWNELAALGDDARRKHVHWVHVRIGDPDHWQPSALSRGELWEHMRRCHGEQYPADANPTKYILTLGIATRERHHYSRREQGRELHAHFIAHCPTRHHWRGDLPQRRLQAGAHAGRANRGQSKPDAPGGGQHAESCFRTSDLQRTAQRTEIRTAPASRAHAQDLAGNGDSSLSEFCTVEGAGLQGKLNAA</sequence>
<reference evidence="2" key="1">
    <citation type="submission" date="2023-10" db="EMBL/GenBank/DDBJ databases">
        <authorList>
            <person name="Chen Y."/>
            <person name="Shah S."/>
            <person name="Dougan E. K."/>
            <person name="Thang M."/>
            <person name="Chan C."/>
        </authorList>
    </citation>
    <scope>NUCLEOTIDE SEQUENCE [LARGE SCALE GENOMIC DNA]</scope>
</reference>
<feature type="non-terminal residue" evidence="2">
    <location>
        <position position="1"/>
    </location>
</feature>
<protein>
    <submittedName>
        <fullName evidence="2">Uncharacterized protein</fullName>
    </submittedName>
</protein>
<accession>A0ABN9XFH2</accession>
<organism evidence="2 3">
    <name type="scientific">Prorocentrum cordatum</name>
    <dbReference type="NCBI Taxonomy" id="2364126"/>
    <lineage>
        <taxon>Eukaryota</taxon>
        <taxon>Sar</taxon>
        <taxon>Alveolata</taxon>
        <taxon>Dinophyceae</taxon>
        <taxon>Prorocentrales</taxon>
        <taxon>Prorocentraceae</taxon>
        <taxon>Prorocentrum</taxon>
    </lineage>
</organism>
<name>A0ABN9XFH2_9DINO</name>
<feature type="region of interest" description="Disordered" evidence="1">
    <location>
        <begin position="114"/>
        <end position="175"/>
    </location>
</feature>